<gene>
    <name evidence="1" type="ORF">FPZ42_04465</name>
</gene>
<evidence type="ECO:0000313" key="2">
    <source>
        <dbReference type="Proteomes" id="UP000318010"/>
    </source>
</evidence>
<reference evidence="1 2" key="1">
    <citation type="submission" date="2019-07" db="EMBL/GenBank/DDBJ databases">
        <authorList>
            <person name="Kim J."/>
        </authorList>
    </citation>
    <scope>NUCLEOTIDE SEQUENCE [LARGE SCALE GENOMIC DNA]</scope>
    <source>
        <strain evidence="1 2">MJ1a</strain>
    </source>
</reference>
<accession>A0A563UB46</accession>
<dbReference type="EMBL" id="VOEI01000001">
    <property type="protein sequence ID" value="TWR28479.1"/>
    <property type="molecule type" value="Genomic_DNA"/>
</dbReference>
<protein>
    <submittedName>
        <fullName evidence="1">Uncharacterized protein</fullName>
    </submittedName>
</protein>
<organism evidence="1 2">
    <name type="scientific">Mucilaginibacter achroorhodeus</name>
    <dbReference type="NCBI Taxonomy" id="2599294"/>
    <lineage>
        <taxon>Bacteria</taxon>
        <taxon>Pseudomonadati</taxon>
        <taxon>Bacteroidota</taxon>
        <taxon>Sphingobacteriia</taxon>
        <taxon>Sphingobacteriales</taxon>
        <taxon>Sphingobacteriaceae</taxon>
        <taxon>Mucilaginibacter</taxon>
    </lineage>
</organism>
<dbReference type="PROSITE" id="PS51257">
    <property type="entry name" value="PROKAR_LIPOPROTEIN"/>
    <property type="match status" value="1"/>
</dbReference>
<comment type="caution">
    <text evidence="1">The sequence shown here is derived from an EMBL/GenBank/DDBJ whole genome shotgun (WGS) entry which is preliminary data.</text>
</comment>
<dbReference type="RefSeq" id="WP_146269272.1">
    <property type="nucleotide sequence ID" value="NZ_VOEI01000001.1"/>
</dbReference>
<proteinExistence type="predicted"/>
<name>A0A563UB46_9SPHI</name>
<evidence type="ECO:0000313" key="1">
    <source>
        <dbReference type="EMBL" id="TWR28479.1"/>
    </source>
</evidence>
<dbReference type="Proteomes" id="UP000318010">
    <property type="component" value="Unassembled WGS sequence"/>
</dbReference>
<keyword evidence="2" id="KW-1185">Reference proteome</keyword>
<dbReference type="OrthoDB" id="9830061at2"/>
<sequence length="299" mass="32015">MKLSNLISFNPTFKSSALIVTAALSLTWAACQKGSNSGVAPTKFDQKQFDEIGIVHNRSVDSTYRVLLAMKTNHQLNFSKDELVSFVRNGMLNNLKIQGTNPKVIIALNSALSGQSVIIKDNYARKINSISDVQITTYYTDSLAAKLTVNQKQVLDKLLYVMTDNSATFEETKSQINSLETNAKSELSDTELPAILASISVAKYTIVYWHDNYDKWVSLLSSSNKVSTQSIKTNAAEAGPGFSWRNVGAADVGGAATGAVATWWLNIAAGPGQVAYGAAIGSGAASASVGNAVYQLLSN</sequence>
<dbReference type="AlphaFoldDB" id="A0A563UB46"/>